<dbReference type="EMBL" id="QMEU01000097">
    <property type="protein sequence ID" value="RAU91064.1"/>
    <property type="molecule type" value="Genomic_DNA"/>
</dbReference>
<name>A0A329K4X4_9MYCO</name>
<dbReference type="AlphaFoldDB" id="A0A329K4X4"/>
<dbReference type="Proteomes" id="UP000250347">
    <property type="component" value="Unassembled WGS sequence"/>
</dbReference>
<reference evidence="1 2" key="1">
    <citation type="submission" date="2018-06" db="EMBL/GenBank/DDBJ databases">
        <title>NTM in soil in Japan.</title>
        <authorList>
            <person name="Ohya K."/>
        </authorList>
    </citation>
    <scope>NUCLEOTIDE SEQUENCE [LARGE SCALE GENOMIC DNA]</scope>
    <source>
        <strain evidence="1 2">GF76</strain>
    </source>
</reference>
<accession>A0A329K4X4</accession>
<evidence type="ECO:0008006" key="3">
    <source>
        <dbReference type="Google" id="ProtNLM"/>
    </source>
</evidence>
<proteinExistence type="predicted"/>
<protein>
    <recommendedName>
        <fullName evidence="3">PE family protein</fullName>
    </recommendedName>
</protein>
<gene>
    <name evidence="1" type="ORF">DQP58_21470</name>
</gene>
<evidence type="ECO:0000313" key="1">
    <source>
        <dbReference type="EMBL" id="RAU91064.1"/>
    </source>
</evidence>
<comment type="caution">
    <text evidence="1">The sequence shown here is derived from an EMBL/GenBank/DDBJ whole genome shotgun (WGS) entry which is preliminary data.</text>
</comment>
<sequence length="63" mass="6158">MSCQTSAAAVNAAHIDVTAFTAGLATQMGAHVTGVAQANASYLAEEADSATKLGAVAHPVTSV</sequence>
<organism evidence="1 2">
    <name type="scientific">Mycobacterium colombiense</name>
    <dbReference type="NCBI Taxonomy" id="339268"/>
    <lineage>
        <taxon>Bacteria</taxon>
        <taxon>Bacillati</taxon>
        <taxon>Actinomycetota</taxon>
        <taxon>Actinomycetes</taxon>
        <taxon>Mycobacteriales</taxon>
        <taxon>Mycobacteriaceae</taxon>
        <taxon>Mycobacterium</taxon>
        <taxon>Mycobacterium avium complex (MAC)</taxon>
    </lineage>
</organism>
<evidence type="ECO:0000313" key="2">
    <source>
        <dbReference type="Proteomes" id="UP000250347"/>
    </source>
</evidence>